<protein>
    <submittedName>
        <fullName evidence="2">Uncharacterized protein</fullName>
    </submittedName>
</protein>
<gene>
    <name evidence="2" type="ORF">NCPPB2254_03233</name>
</gene>
<reference evidence="2 3" key="1">
    <citation type="submission" date="2017-11" db="EMBL/GenBank/DDBJ databases">
        <authorList>
            <person name="Blom J."/>
        </authorList>
    </citation>
    <scope>NUCLEOTIDE SEQUENCE [LARGE SCALE GENOMIC DNA]</scope>
    <source>
        <strain evidence="2">NCPPB 2254</strain>
    </source>
</reference>
<comment type="caution">
    <text evidence="2">The sequence shown here is derived from an EMBL/GenBank/DDBJ whole genome shotgun (WGS) entry which is preliminary data.</text>
</comment>
<accession>A0AB38EFW4</accession>
<dbReference type="EMBL" id="ODAM01000084">
    <property type="protein sequence ID" value="SOQ11260.1"/>
    <property type="molecule type" value="Genomic_DNA"/>
</dbReference>
<organism evidence="2 3">
    <name type="scientific">Pseudomonas syringae pv. persicae</name>
    <dbReference type="NCBI Taxonomy" id="237306"/>
    <lineage>
        <taxon>Bacteria</taxon>
        <taxon>Pseudomonadati</taxon>
        <taxon>Pseudomonadota</taxon>
        <taxon>Gammaproteobacteria</taxon>
        <taxon>Pseudomonadales</taxon>
        <taxon>Pseudomonadaceae</taxon>
        <taxon>Pseudomonas</taxon>
    </lineage>
</organism>
<proteinExistence type="predicted"/>
<dbReference type="Proteomes" id="UP000237580">
    <property type="component" value="Unassembled WGS sequence"/>
</dbReference>
<evidence type="ECO:0000313" key="2">
    <source>
        <dbReference type="EMBL" id="SOQ11260.1"/>
    </source>
</evidence>
<dbReference type="RefSeq" id="WP_104720307.1">
    <property type="nucleotide sequence ID" value="NZ_ODAL01000080.1"/>
</dbReference>
<name>A0AB38EFW4_9PSED</name>
<evidence type="ECO:0000256" key="1">
    <source>
        <dbReference type="SAM" id="MobiDB-lite"/>
    </source>
</evidence>
<sequence length="496" mass="54104">MTLARLYDRLVNKLNGVFKAFFKQQPSGPPPIIADLLPDNPLWDEQGLLPSTRAFDPLPVAIPAWPYEPGPFGETVLRVYWDTITLVHEKTWSADLPSLPPQDLLFEMPASYLVAGAHVMLYEVTDWAGNPWHSFPQPVTVDLTPPILGDNQGRLRFDTSQITAEYLESNGDKVDAWIDSYRGGKPGDVVTWYWSETPFYMDDRDIVSQRLLYQADLVFPIMLSFTGGMIRAGGDGDRYAFYRLADRAGNLSNFSLVAPLAVQVQPLPRYLPSPSVAEASSSSSSSSTLDPSQASRGVTVVIPADAQLRPDDVLSVQWATPGTEGAYHSTNADASGLRFSIPPAFISQHMGKHIPVYYQVAGSDPAISELHDLTVQFLSSSKWPTVQCTRPAGVVAQLSLARIVSYATFSLARWAFMAPGQRVTITLLGVGHTQVILDGYVVQAGDVSASKVTVDVPKNTFLAFTINQALVVQVKVSFASDATPANFPSLNLTLVA</sequence>
<feature type="region of interest" description="Disordered" evidence="1">
    <location>
        <begin position="275"/>
        <end position="294"/>
    </location>
</feature>
<evidence type="ECO:0000313" key="3">
    <source>
        <dbReference type="Proteomes" id="UP000237580"/>
    </source>
</evidence>
<dbReference type="AlphaFoldDB" id="A0AB38EFW4"/>